<evidence type="ECO:0000313" key="2">
    <source>
        <dbReference type="Proteomes" id="UP000673975"/>
    </source>
</evidence>
<dbReference type="GO" id="GO:0005829">
    <property type="term" value="C:cytosol"/>
    <property type="evidence" value="ECO:0007669"/>
    <property type="project" value="TreeGrafter"/>
</dbReference>
<protein>
    <submittedName>
        <fullName evidence="1">Rrf2 family transcriptional regulator</fullName>
    </submittedName>
</protein>
<name>A0A8J7S4G6_9BACT</name>
<dbReference type="PROSITE" id="PS01332">
    <property type="entry name" value="HTH_RRF2_1"/>
    <property type="match status" value="1"/>
</dbReference>
<dbReference type="SUPFAM" id="SSF46785">
    <property type="entry name" value="Winged helix' DNA-binding domain"/>
    <property type="match status" value="1"/>
</dbReference>
<dbReference type="PANTHER" id="PTHR33221">
    <property type="entry name" value="WINGED HELIX-TURN-HELIX TRANSCRIPTIONAL REGULATOR, RRF2 FAMILY"/>
    <property type="match status" value="1"/>
</dbReference>
<dbReference type="NCBIfam" id="TIGR00738">
    <property type="entry name" value="rrf2_super"/>
    <property type="match status" value="1"/>
</dbReference>
<dbReference type="PANTHER" id="PTHR33221:SF13">
    <property type="entry name" value="TRANSCRIPTIONAL REGULATOR-RELATED"/>
    <property type="match status" value="1"/>
</dbReference>
<evidence type="ECO:0000313" key="1">
    <source>
        <dbReference type="EMBL" id="MBP3191803.1"/>
    </source>
</evidence>
<proteinExistence type="predicted"/>
<reference evidence="1" key="1">
    <citation type="submission" date="2021-02" db="EMBL/GenBank/DDBJ databases">
        <title>Natronogracilivirga saccharolytica gen. nov. sp. nov. a new anaerobic, haloalkiliphilic carbohydrate-fermenting bacterium from soda lake and proposing of Cyclonatronumiaceae fam. nov. in the phylum Balneolaeota.</title>
        <authorList>
            <person name="Zhilina T.N."/>
            <person name="Sorokin D.Y."/>
            <person name="Zavarzina D.G."/>
            <person name="Toshchakov S.V."/>
            <person name="Kublanov I.V."/>
        </authorList>
    </citation>
    <scope>NUCLEOTIDE SEQUENCE</scope>
    <source>
        <strain evidence="1">Z-1702</strain>
    </source>
</reference>
<dbReference type="Proteomes" id="UP000673975">
    <property type="component" value="Unassembled WGS sequence"/>
</dbReference>
<dbReference type="InterPro" id="IPR000944">
    <property type="entry name" value="Tscrpt_reg_Rrf2"/>
</dbReference>
<dbReference type="InterPro" id="IPR030489">
    <property type="entry name" value="TR_Rrf2-type_CS"/>
</dbReference>
<dbReference type="PROSITE" id="PS51197">
    <property type="entry name" value="HTH_RRF2_2"/>
    <property type="match status" value="1"/>
</dbReference>
<dbReference type="EMBL" id="JAFIDN010000002">
    <property type="protein sequence ID" value="MBP3191803.1"/>
    <property type="molecule type" value="Genomic_DNA"/>
</dbReference>
<sequence>MVLSKACTYGILASLFIARETARSTAYVPIGKMSKELHISFHFLTKILQELTSAGLLVSMKGPRGGVAFKRDPDEITILDVVLAIDGIKVFRECLLGLPGCGNEEPCPVHDEWAEIRENLYNTFHSKTLSDTARRIDELNLRFALPELYDQK</sequence>
<organism evidence="1 2">
    <name type="scientific">Natronogracilivirga saccharolytica</name>
    <dbReference type="NCBI Taxonomy" id="2812953"/>
    <lineage>
        <taxon>Bacteria</taxon>
        <taxon>Pseudomonadati</taxon>
        <taxon>Balneolota</taxon>
        <taxon>Balneolia</taxon>
        <taxon>Balneolales</taxon>
        <taxon>Cyclonatronaceae</taxon>
        <taxon>Natronogracilivirga</taxon>
    </lineage>
</organism>
<dbReference type="InterPro" id="IPR036388">
    <property type="entry name" value="WH-like_DNA-bd_sf"/>
</dbReference>
<dbReference type="GO" id="GO:0003700">
    <property type="term" value="F:DNA-binding transcription factor activity"/>
    <property type="evidence" value="ECO:0007669"/>
    <property type="project" value="TreeGrafter"/>
</dbReference>
<dbReference type="InterPro" id="IPR036390">
    <property type="entry name" value="WH_DNA-bd_sf"/>
</dbReference>
<keyword evidence="2" id="KW-1185">Reference proteome</keyword>
<dbReference type="AlphaFoldDB" id="A0A8J7S4G6"/>
<dbReference type="Gene3D" id="1.10.10.10">
    <property type="entry name" value="Winged helix-like DNA-binding domain superfamily/Winged helix DNA-binding domain"/>
    <property type="match status" value="1"/>
</dbReference>
<dbReference type="RefSeq" id="WP_210510579.1">
    <property type="nucleotide sequence ID" value="NZ_JAFIDN010000002.1"/>
</dbReference>
<accession>A0A8J7S4G6</accession>
<dbReference type="Pfam" id="PF02082">
    <property type="entry name" value="Rrf2"/>
    <property type="match status" value="1"/>
</dbReference>
<gene>
    <name evidence="1" type="ORF">NATSA_03910</name>
</gene>
<comment type="caution">
    <text evidence="1">The sequence shown here is derived from an EMBL/GenBank/DDBJ whole genome shotgun (WGS) entry which is preliminary data.</text>
</comment>